<name>A0A1M7G3B2_9BACT</name>
<dbReference type="EMBL" id="FRAS01000034">
    <property type="protein sequence ID" value="SHM10548.1"/>
    <property type="molecule type" value="Genomic_DNA"/>
</dbReference>
<dbReference type="AlphaFoldDB" id="A0A1M7G3B2"/>
<reference evidence="2" key="1">
    <citation type="submission" date="2016-11" db="EMBL/GenBank/DDBJ databases">
        <authorList>
            <person name="Varghese N."/>
            <person name="Submissions S."/>
        </authorList>
    </citation>
    <scope>NUCLEOTIDE SEQUENCE [LARGE SCALE GENOMIC DNA]</scope>
    <source>
        <strain evidence="2">DSM 18569</strain>
    </source>
</reference>
<dbReference type="OrthoDB" id="886372at2"/>
<proteinExistence type="predicted"/>
<dbReference type="Proteomes" id="UP000183947">
    <property type="component" value="Unassembled WGS sequence"/>
</dbReference>
<sequence>MNLYIEAEYEAASWELEQLLDQWPQQAERTLTLLAAIEEFFRQGACHWPTPVPPRLPEGPIDEARRARAWAHRENPALAQQYLFNLAQAKEALAAQENLAKRGGLLPAADNGYLAIHERR</sequence>
<organism evidence="1 2">
    <name type="scientific">Hymenobacter psychrotolerans DSM 18569</name>
    <dbReference type="NCBI Taxonomy" id="1121959"/>
    <lineage>
        <taxon>Bacteria</taxon>
        <taxon>Pseudomonadati</taxon>
        <taxon>Bacteroidota</taxon>
        <taxon>Cytophagia</taxon>
        <taxon>Cytophagales</taxon>
        <taxon>Hymenobacteraceae</taxon>
        <taxon>Hymenobacter</taxon>
    </lineage>
</organism>
<evidence type="ECO:0000313" key="1">
    <source>
        <dbReference type="EMBL" id="SHM10548.1"/>
    </source>
</evidence>
<accession>A0A1M7G3B2</accession>
<dbReference type="STRING" id="1121959.SAMN02746009_03952"/>
<protein>
    <submittedName>
        <fullName evidence="1">Uncharacterized protein</fullName>
    </submittedName>
</protein>
<dbReference type="RefSeq" id="WP_073288700.1">
    <property type="nucleotide sequence ID" value="NZ_FRAS01000034.1"/>
</dbReference>
<evidence type="ECO:0000313" key="2">
    <source>
        <dbReference type="Proteomes" id="UP000183947"/>
    </source>
</evidence>
<keyword evidence="2" id="KW-1185">Reference proteome</keyword>
<gene>
    <name evidence="1" type="ORF">SAMN02746009_03952</name>
</gene>